<dbReference type="InterPro" id="IPR020084">
    <property type="entry name" value="NUDIX_hydrolase_CS"/>
</dbReference>
<dbReference type="InterPro" id="IPR000086">
    <property type="entry name" value="NUDIX_hydrolase_dom"/>
</dbReference>
<reference evidence="4" key="1">
    <citation type="journal article" date="2019" name="Int. J. Syst. Evol. Microbiol.">
        <title>The Global Catalogue of Microorganisms (GCM) 10K type strain sequencing project: providing services to taxonomists for standard genome sequencing and annotation.</title>
        <authorList>
            <consortium name="The Broad Institute Genomics Platform"/>
            <consortium name="The Broad Institute Genome Sequencing Center for Infectious Disease"/>
            <person name="Wu L."/>
            <person name="Ma J."/>
        </authorList>
    </citation>
    <scope>NUCLEOTIDE SEQUENCE [LARGE SCALE GENOMIC DNA]</scope>
    <source>
        <strain evidence="4">KCTC 42087</strain>
    </source>
</reference>
<dbReference type="RefSeq" id="WP_378292807.1">
    <property type="nucleotide sequence ID" value="NZ_JBHSON010000163.1"/>
</dbReference>
<dbReference type="CDD" id="cd07040">
    <property type="entry name" value="HP"/>
    <property type="match status" value="1"/>
</dbReference>
<dbReference type="Gene3D" id="3.90.79.10">
    <property type="entry name" value="Nucleoside Triphosphate Pyrophosphohydrolase"/>
    <property type="match status" value="1"/>
</dbReference>
<proteinExistence type="predicted"/>
<sequence length="317" mass="34796">MPERRGRENRPGAQDDLIRAAGAVLWRDGPEPGEAEVALIHRPRYDDWSFPKGKLKNGEHVLRAVVREVEEETGIVPRLGRRLPSSTYPKDDRTKRVDYWTARGLGASDGHAVPNDEVDRIAWLPVREAEARLSYSHDVDLLREFAAGPPHTWPLVILRHGSAGEKTRWHEPDELRPLDARGRAEAQRLAGLLTAYGPARPISSATARCTETVLPYSRRTGAPAVTDTAFTIGETDTERACERLLELADDGVPVIVCTHGEIVADLITGLCRTLGEKVPDEPSLRKGSFWVAHLAGGDDGAPAISALERHGAYGEGR</sequence>
<name>A0ABW1AJ54_9ACTN</name>
<dbReference type="EMBL" id="JBHSON010000163">
    <property type="protein sequence ID" value="MFC5754570.1"/>
    <property type="molecule type" value="Genomic_DNA"/>
</dbReference>
<dbReference type="SUPFAM" id="SSF53254">
    <property type="entry name" value="Phosphoglycerate mutase-like"/>
    <property type="match status" value="1"/>
</dbReference>
<evidence type="ECO:0000313" key="3">
    <source>
        <dbReference type="EMBL" id="MFC5754570.1"/>
    </source>
</evidence>
<evidence type="ECO:0000313" key="4">
    <source>
        <dbReference type="Proteomes" id="UP001596074"/>
    </source>
</evidence>
<feature type="domain" description="Nudix hydrolase" evidence="2">
    <location>
        <begin position="16"/>
        <end position="147"/>
    </location>
</feature>
<dbReference type="Pfam" id="PF00293">
    <property type="entry name" value="NUDIX"/>
    <property type="match status" value="1"/>
</dbReference>
<dbReference type="SMART" id="SM00855">
    <property type="entry name" value="PGAM"/>
    <property type="match status" value="1"/>
</dbReference>
<dbReference type="PROSITE" id="PS00893">
    <property type="entry name" value="NUDIX_BOX"/>
    <property type="match status" value="1"/>
</dbReference>
<dbReference type="PANTHER" id="PTHR21340:SF0">
    <property type="entry name" value="BIS(5'-NUCLEOSYL)-TETRAPHOSPHATASE [ASYMMETRICAL]"/>
    <property type="match status" value="1"/>
</dbReference>
<keyword evidence="1" id="KW-0378">Hydrolase</keyword>
<organism evidence="3 4">
    <name type="scientific">Actinomadura rugatobispora</name>
    <dbReference type="NCBI Taxonomy" id="1994"/>
    <lineage>
        <taxon>Bacteria</taxon>
        <taxon>Bacillati</taxon>
        <taxon>Actinomycetota</taxon>
        <taxon>Actinomycetes</taxon>
        <taxon>Streptosporangiales</taxon>
        <taxon>Thermomonosporaceae</taxon>
        <taxon>Actinomadura</taxon>
    </lineage>
</organism>
<dbReference type="InterPro" id="IPR013078">
    <property type="entry name" value="His_Pase_superF_clade-1"/>
</dbReference>
<dbReference type="PROSITE" id="PS51462">
    <property type="entry name" value="NUDIX"/>
    <property type="match status" value="1"/>
</dbReference>
<comment type="caution">
    <text evidence="3">The sequence shown here is derived from an EMBL/GenBank/DDBJ whole genome shotgun (WGS) entry which is preliminary data.</text>
</comment>
<dbReference type="InterPro" id="IPR029033">
    <property type="entry name" value="His_PPase_superfam"/>
</dbReference>
<dbReference type="PANTHER" id="PTHR21340">
    <property type="entry name" value="DIADENOSINE 5,5-P1,P4-TETRAPHOSPHATE PYROPHOSPHOHYDROLASE MUTT"/>
    <property type="match status" value="1"/>
</dbReference>
<dbReference type="Gene3D" id="3.40.50.1240">
    <property type="entry name" value="Phosphoglycerate mutase-like"/>
    <property type="match status" value="1"/>
</dbReference>
<dbReference type="InterPro" id="IPR015797">
    <property type="entry name" value="NUDIX_hydrolase-like_dom_sf"/>
</dbReference>
<dbReference type="CDD" id="cd03673">
    <property type="entry name" value="NUDIX_Ap6A_hydrolase"/>
    <property type="match status" value="1"/>
</dbReference>
<evidence type="ECO:0000256" key="1">
    <source>
        <dbReference type="ARBA" id="ARBA00022801"/>
    </source>
</evidence>
<keyword evidence="4" id="KW-1185">Reference proteome</keyword>
<dbReference type="Proteomes" id="UP001596074">
    <property type="component" value="Unassembled WGS sequence"/>
</dbReference>
<dbReference type="SUPFAM" id="SSF55811">
    <property type="entry name" value="Nudix"/>
    <property type="match status" value="1"/>
</dbReference>
<gene>
    <name evidence="3" type="ORF">ACFPZN_53915</name>
</gene>
<dbReference type="InterPro" id="IPR051325">
    <property type="entry name" value="Nudix_hydrolase_domain"/>
</dbReference>
<dbReference type="Pfam" id="PF00300">
    <property type="entry name" value="His_Phos_1"/>
    <property type="match status" value="1"/>
</dbReference>
<accession>A0ABW1AJ54</accession>
<protein>
    <submittedName>
        <fullName evidence="3">NUDIX domain-containing protein</fullName>
    </submittedName>
</protein>
<evidence type="ECO:0000259" key="2">
    <source>
        <dbReference type="PROSITE" id="PS51462"/>
    </source>
</evidence>